<comment type="similarity">
    <text evidence="1">Belongs to the initiator RepB protein family.</text>
</comment>
<sequence>MMLPVEVNTREGELIFQSNAITDGVYKITLDEFRLLNLAISKISRHDKPEKRIRITTKEFVEVFNIKDKNVKNRLSAIADGLLGKTIDTYSFDQDSGKKTKRRRLWLSEVEYDIEGEENVFLEIVFSTEISDLLFQLKDNFTLFALRAISAFTSPHSFRIYAWLCKYRNMYNYRKGELITTDTISVYDFKVMLGLEKSYEEYKFLKQKVIERSINEINASTDISVVLNEYKASRKVIAISFSFVREDHPTLQSIKPKRRRLPARPRVKSGSNAEVEWAKKCIEIILEYENALKLYDKEARLPLPDLEKLVGYYELCGEDKKISERNCELKERKSKRK</sequence>
<accession>A0A622I3L4</accession>
<dbReference type="EMBL" id="AALGGH010000030">
    <property type="protein sequence ID" value="ECY9386533.1"/>
    <property type="molecule type" value="Genomic_DNA"/>
</dbReference>
<comment type="caution">
    <text evidence="3">The sequence shown here is derived from an EMBL/GenBank/DDBJ whole genome shotgun (WGS) entry which is preliminary data.</text>
</comment>
<dbReference type="AlphaFoldDB" id="A0A622I3L4"/>
<name>A0A622I3L4_SALTM</name>
<dbReference type="InterPro" id="IPR000525">
    <property type="entry name" value="Initiator_Rep_WH1"/>
</dbReference>
<proteinExistence type="inferred from homology"/>
<dbReference type="InterPro" id="IPR036390">
    <property type="entry name" value="WH_DNA-bd_sf"/>
</dbReference>
<evidence type="ECO:0000313" key="3">
    <source>
        <dbReference type="EMBL" id="ECY9386533.1"/>
    </source>
</evidence>
<gene>
    <name evidence="3" type="ORF">AVL16_23215</name>
</gene>
<evidence type="ECO:0000256" key="1">
    <source>
        <dbReference type="ARBA" id="ARBA00038283"/>
    </source>
</evidence>
<feature type="domain" description="Initiator Rep protein WH1" evidence="2">
    <location>
        <begin position="15"/>
        <end position="165"/>
    </location>
</feature>
<dbReference type="GO" id="GO:0006270">
    <property type="term" value="P:DNA replication initiation"/>
    <property type="evidence" value="ECO:0007669"/>
    <property type="project" value="InterPro"/>
</dbReference>
<reference evidence="3" key="1">
    <citation type="submission" date="2018-07" db="EMBL/GenBank/DDBJ databases">
        <authorList>
            <consortium name="NARMS: The National Antimicrobial Resistance Monitoring System"/>
        </authorList>
    </citation>
    <scope>NUCLEOTIDE SEQUENCE</scope>
    <source>
        <strain evidence="3">FSIS1504253</strain>
    </source>
</reference>
<dbReference type="GO" id="GO:0003887">
    <property type="term" value="F:DNA-directed DNA polymerase activity"/>
    <property type="evidence" value="ECO:0007669"/>
    <property type="project" value="InterPro"/>
</dbReference>
<dbReference type="Pfam" id="PF01051">
    <property type="entry name" value="Rep3_N"/>
    <property type="match status" value="1"/>
</dbReference>
<dbReference type="SUPFAM" id="SSF46785">
    <property type="entry name" value="Winged helix' DNA-binding domain"/>
    <property type="match status" value="2"/>
</dbReference>
<protein>
    <submittedName>
        <fullName evidence="3">Replication initiation protein</fullName>
    </submittedName>
</protein>
<organism evidence="3">
    <name type="scientific">Salmonella typhimurium</name>
    <dbReference type="NCBI Taxonomy" id="90371"/>
    <lineage>
        <taxon>Bacteria</taxon>
        <taxon>Pseudomonadati</taxon>
        <taxon>Pseudomonadota</taxon>
        <taxon>Gammaproteobacteria</taxon>
        <taxon>Enterobacterales</taxon>
        <taxon>Enterobacteriaceae</taxon>
        <taxon>Salmonella</taxon>
    </lineage>
</organism>
<dbReference type="Gene3D" id="1.10.10.10">
    <property type="entry name" value="Winged helix-like DNA-binding domain superfamily/Winged helix DNA-binding domain"/>
    <property type="match status" value="2"/>
</dbReference>
<dbReference type="InterPro" id="IPR036388">
    <property type="entry name" value="WH-like_DNA-bd_sf"/>
</dbReference>
<dbReference type="Pfam" id="PF21205">
    <property type="entry name" value="Rep3_C"/>
    <property type="match status" value="1"/>
</dbReference>
<evidence type="ECO:0000259" key="2">
    <source>
        <dbReference type="Pfam" id="PF01051"/>
    </source>
</evidence>